<accession>A0A368L0A6</accession>
<comment type="caution">
    <text evidence="4">The sequence shown here is derived from an EMBL/GenBank/DDBJ whole genome shotgun (WGS) entry which is preliminary data.</text>
</comment>
<evidence type="ECO:0000259" key="3">
    <source>
        <dbReference type="PROSITE" id="PS51782"/>
    </source>
</evidence>
<dbReference type="SUPFAM" id="SSF54106">
    <property type="entry name" value="LysM domain"/>
    <property type="match status" value="1"/>
</dbReference>
<dbReference type="InterPro" id="IPR036779">
    <property type="entry name" value="LysM_dom_sf"/>
</dbReference>
<feature type="signal peptide" evidence="2">
    <location>
        <begin position="1"/>
        <end position="21"/>
    </location>
</feature>
<reference evidence="4 5" key="1">
    <citation type="journal article" date="2018" name="Int. J. Syst. Evol. Microbiol.">
        <title>Parvibium lacunae gen. nov., sp. nov., a new member of the family Alcaligenaceae isolated from a freshwater pond.</title>
        <authorList>
            <person name="Chen W.M."/>
            <person name="Xie P.B."/>
            <person name="Hsu M.Y."/>
            <person name="Sheu S.Y."/>
        </authorList>
    </citation>
    <scope>NUCLEOTIDE SEQUENCE [LARGE SCALE GENOMIC DNA]</scope>
    <source>
        <strain evidence="4 5">KMB9</strain>
    </source>
</reference>
<dbReference type="Pfam" id="PF01476">
    <property type="entry name" value="LysM"/>
    <property type="match status" value="1"/>
</dbReference>
<dbReference type="InterPro" id="IPR018392">
    <property type="entry name" value="LysM"/>
</dbReference>
<evidence type="ECO:0000256" key="1">
    <source>
        <dbReference type="SAM" id="MobiDB-lite"/>
    </source>
</evidence>
<keyword evidence="2" id="KW-0732">Signal</keyword>
<evidence type="ECO:0000313" key="4">
    <source>
        <dbReference type="EMBL" id="RCS56993.1"/>
    </source>
</evidence>
<feature type="compositionally biased region" description="Gly residues" evidence="1">
    <location>
        <begin position="99"/>
        <end position="110"/>
    </location>
</feature>
<dbReference type="Proteomes" id="UP000252357">
    <property type="component" value="Unassembled WGS sequence"/>
</dbReference>
<dbReference type="SMART" id="SM00257">
    <property type="entry name" value="LysM"/>
    <property type="match status" value="1"/>
</dbReference>
<dbReference type="InterPro" id="IPR052196">
    <property type="entry name" value="Bact_Kbp"/>
</dbReference>
<dbReference type="CDD" id="cd00118">
    <property type="entry name" value="LysM"/>
    <property type="match status" value="1"/>
</dbReference>
<evidence type="ECO:0000313" key="5">
    <source>
        <dbReference type="Proteomes" id="UP000252357"/>
    </source>
</evidence>
<dbReference type="AlphaFoldDB" id="A0A368L0A6"/>
<protein>
    <submittedName>
        <fullName evidence="4">LysM peptidoglycan-binding domain-containing protein</fullName>
    </submittedName>
</protein>
<dbReference type="EMBL" id="QPGB01000004">
    <property type="protein sequence ID" value="RCS56993.1"/>
    <property type="molecule type" value="Genomic_DNA"/>
</dbReference>
<keyword evidence="5" id="KW-1185">Reference proteome</keyword>
<dbReference type="OrthoDB" id="9765158at2"/>
<evidence type="ECO:0000256" key="2">
    <source>
        <dbReference type="SAM" id="SignalP"/>
    </source>
</evidence>
<dbReference type="PANTHER" id="PTHR34700">
    <property type="entry name" value="POTASSIUM BINDING PROTEIN KBP"/>
    <property type="match status" value="1"/>
</dbReference>
<proteinExistence type="predicted"/>
<feature type="region of interest" description="Disordered" evidence="1">
    <location>
        <begin position="96"/>
        <end position="119"/>
    </location>
</feature>
<dbReference type="PANTHER" id="PTHR34700:SF4">
    <property type="entry name" value="PHAGE-LIKE ELEMENT PBSX PROTEIN XKDP"/>
    <property type="match status" value="1"/>
</dbReference>
<sequence length="369" mass="40088">MKKFSTAIAFSLITGIGSAWAQPTPPLELADNVPDRHIVVKGDTLWDIAGKFLKSPWRWPEIWQLNKEQIRDPHWIYPGDIVYLDKTADGQPRLRLGRPIGGGANAGGSGSASTNPEVVGTTTKLQPQVRVAKPDREAIGSISPALIEPYLSKPLIVGQNELTRAARIVATQEGRVVLATSDVGYVRGLEDETTTEFQVFRPATPLKDPVSKKVIAYEAQYLGTAKLVRKGDPATVMITSFTQEIGIGDRLLPAESPKLINYVPRPAAKDLEARVVSIYGSVGQGAQTSIITLNAGSSQGLEVGQVVAVWQYGRAINDRTEPNKKKRTVVLPDERNGEAFVFRVFDNISYALVMKAAAPIDVNDRVTAP</sequence>
<name>A0A368L0A6_9BURK</name>
<dbReference type="Gene3D" id="3.10.350.10">
    <property type="entry name" value="LysM domain"/>
    <property type="match status" value="1"/>
</dbReference>
<gene>
    <name evidence="4" type="ORF">DU000_09305</name>
</gene>
<dbReference type="PROSITE" id="PS51782">
    <property type="entry name" value="LYSM"/>
    <property type="match status" value="1"/>
</dbReference>
<feature type="chain" id="PRO_5016868793" evidence="2">
    <location>
        <begin position="22"/>
        <end position="369"/>
    </location>
</feature>
<organism evidence="4 5">
    <name type="scientific">Parvibium lacunae</name>
    <dbReference type="NCBI Taxonomy" id="1888893"/>
    <lineage>
        <taxon>Bacteria</taxon>
        <taxon>Pseudomonadati</taxon>
        <taxon>Pseudomonadota</taxon>
        <taxon>Betaproteobacteria</taxon>
        <taxon>Burkholderiales</taxon>
        <taxon>Alcaligenaceae</taxon>
        <taxon>Parvibium</taxon>
    </lineage>
</organism>
<feature type="domain" description="LysM" evidence="3">
    <location>
        <begin position="35"/>
        <end position="84"/>
    </location>
</feature>